<dbReference type="SUPFAM" id="SSF51126">
    <property type="entry name" value="Pectin lyase-like"/>
    <property type="match status" value="1"/>
</dbReference>
<dbReference type="InterPro" id="IPR008969">
    <property type="entry name" value="CarboxyPept-like_regulatory"/>
</dbReference>
<dbReference type="Pfam" id="PF18962">
    <property type="entry name" value="Por_Secre_tail"/>
    <property type="match status" value="1"/>
</dbReference>
<evidence type="ECO:0000313" key="5">
    <source>
        <dbReference type="EMBL" id="MBL0739206.1"/>
    </source>
</evidence>
<accession>A0ABS1KLS1</accession>
<organism evidence="5 6">
    <name type="scientific">Flavobacterium tagetis</name>
    <dbReference type="NCBI Taxonomy" id="2801336"/>
    <lineage>
        <taxon>Bacteria</taxon>
        <taxon>Pseudomonadati</taxon>
        <taxon>Bacteroidota</taxon>
        <taxon>Flavobacteriia</taxon>
        <taxon>Flavobacteriales</taxon>
        <taxon>Flavobacteriaceae</taxon>
        <taxon>Flavobacterium</taxon>
    </lineage>
</organism>
<dbReference type="InterPro" id="IPR026444">
    <property type="entry name" value="Secre_tail"/>
</dbReference>
<proteinExistence type="predicted"/>
<evidence type="ECO:0000256" key="2">
    <source>
        <dbReference type="SAM" id="SignalP"/>
    </source>
</evidence>
<feature type="domain" description="Secretion system C-terminal sorting" evidence="4">
    <location>
        <begin position="488"/>
        <end position="557"/>
    </location>
</feature>
<gene>
    <name evidence="5" type="ORF">JI750_20105</name>
</gene>
<evidence type="ECO:0000259" key="4">
    <source>
        <dbReference type="Pfam" id="PF18962"/>
    </source>
</evidence>
<keyword evidence="1 2" id="KW-0732">Signal</keyword>
<protein>
    <submittedName>
        <fullName evidence="5">Right-handed parallel beta-helix repeat-containing protein</fullName>
    </submittedName>
</protein>
<dbReference type="Gene3D" id="2.160.20.10">
    <property type="entry name" value="Single-stranded right-handed beta-helix, Pectin lyase-like"/>
    <property type="match status" value="1"/>
</dbReference>
<evidence type="ECO:0000313" key="6">
    <source>
        <dbReference type="Proteomes" id="UP000603728"/>
    </source>
</evidence>
<feature type="chain" id="PRO_5047014530" evidence="2">
    <location>
        <begin position="19"/>
        <end position="564"/>
    </location>
</feature>
<dbReference type="InterPro" id="IPR011050">
    <property type="entry name" value="Pectin_lyase_fold/virulence"/>
</dbReference>
<dbReference type="InterPro" id="IPR039448">
    <property type="entry name" value="Beta_helix"/>
</dbReference>
<dbReference type="NCBIfam" id="TIGR04183">
    <property type="entry name" value="Por_Secre_tail"/>
    <property type="match status" value="1"/>
</dbReference>
<dbReference type="Gene3D" id="2.60.40.1120">
    <property type="entry name" value="Carboxypeptidase-like, regulatory domain"/>
    <property type="match status" value="1"/>
</dbReference>
<comment type="caution">
    <text evidence="5">The sequence shown here is derived from an EMBL/GenBank/DDBJ whole genome shotgun (WGS) entry which is preliminary data.</text>
</comment>
<dbReference type="Pfam" id="PF13229">
    <property type="entry name" value="Beta_helix"/>
    <property type="match status" value="1"/>
</dbReference>
<reference evidence="5 6" key="1">
    <citation type="submission" date="2021-01" db="EMBL/GenBank/DDBJ databases">
        <title>Genome seq and assembly of Flavobacterium sp. GN10.</title>
        <authorList>
            <person name="Chhetri G."/>
        </authorList>
    </citation>
    <scope>NUCLEOTIDE SEQUENCE [LARGE SCALE GENOMIC DNA]</scope>
    <source>
        <strain evidence="5 6">GN10</strain>
    </source>
</reference>
<dbReference type="RefSeq" id="WP_202006219.1">
    <property type="nucleotide sequence ID" value="NZ_JAERSF010000005.1"/>
</dbReference>
<dbReference type="InterPro" id="IPR006626">
    <property type="entry name" value="PbH1"/>
</dbReference>
<name>A0ABS1KLS1_9FLAO</name>
<dbReference type="Proteomes" id="UP000603728">
    <property type="component" value="Unassembled WGS sequence"/>
</dbReference>
<keyword evidence="6" id="KW-1185">Reference proteome</keyword>
<dbReference type="EMBL" id="JAERSF010000005">
    <property type="protein sequence ID" value="MBL0739206.1"/>
    <property type="molecule type" value="Genomic_DNA"/>
</dbReference>
<sequence>MKKILLLLILLISASSFAANVTGKVFLDNGATYENCTITFTPVSPSAVLAQTTSQLDGSFTANIANGVYNIKYEKNGYQIYELLNYFINDTVILNDVTLSSNILVLVNGNVSGAWTKGHTYRVTGNIIVPAGQTLTIEEGVEVKFDGYYSLIVNGTLLANGSADKYVQFTSNKTSPTNKDWDQIVVNGISKMDYCIIEYGKAKNDDNIGLLNVTGNLTLTNSKIRNSEQSAISIRNAGIITVQNNKIYNCAYGFSVYTTGKVTIEDNEIYNHVWIGINIYQASTASTFKNNIIYDCIYQGIQSIRFNYKIERNIIFNTGTAIFVTYGQPTIINNTLIYNEHGIGLYDNPSTTPNPIINSNIISNNSKYAIYSDGTYKPHSVSYNLFYNNGYGTGNMLPIGVGTIITTNKNNTPADAYYNIFENPDFESITLADETFCILKSNSPAVDAGDPSIIASKNGTIVDIGAREIGGVLSNEKFTNSKLSTIKVFPNPTTNYLSFETNQDTTFDSIKFFDINGKTVDQIKLTNSVSEYQWKVSQHLAKGVYLYSIMNGNKTIDSGKFIKK</sequence>
<dbReference type="SMART" id="SM00710">
    <property type="entry name" value="PbH1"/>
    <property type="match status" value="7"/>
</dbReference>
<dbReference type="SUPFAM" id="SSF49464">
    <property type="entry name" value="Carboxypeptidase regulatory domain-like"/>
    <property type="match status" value="1"/>
</dbReference>
<dbReference type="InterPro" id="IPR012334">
    <property type="entry name" value="Pectin_lyas_fold"/>
</dbReference>
<evidence type="ECO:0000256" key="1">
    <source>
        <dbReference type="ARBA" id="ARBA00022729"/>
    </source>
</evidence>
<evidence type="ECO:0000259" key="3">
    <source>
        <dbReference type="Pfam" id="PF13229"/>
    </source>
</evidence>
<feature type="domain" description="Right handed beta helix" evidence="3">
    <location>
        <begin position="212"/>
        <end position="350"/>
    </location>
</feature>
<feature type="signal peptide" evidence="2">
    <location>
        <begin position="1"/>
        <end position="18"/>
    </location>
</feature>